<dbReference type="InterPro" id="IPR014782">
    <property type="entry name" value="Peptidase_M1_dom"/>
</dbReference>
<evidence type="ECO:0000313" key="3">
    <source>
        <dbReference type="EMBL" id="CAJ0585892.1"/>
    </source>
</evidence>
<dbReference type="GO" id="GO:0006508">
    <property type="term" value="P:proteolysis"/>
    <property type="evidence" value="ECO:0007669"/>
    <property type="project" value="TreeGrafter"/>
</dbReference>
<dbReference type="GO" id="GO:0008270">
    <property type="term" value="F:zinc ion binding"/>
    <property type="evidence" value="ECO:0007669"/>
    <property type="project" value="InterPro"/>
</dbReference>
<protein>
    <recommendedName>
        <fullName evidence="2">Peptidase M1 membrane alanine aminopeptidase domain-containing protein</fullName>
    </recommendedName>
</protein>
<gene>
    <name evidence="3" type="ORF">MSPICULIGERA_LOCUS23902</name>
</gene>
<sequence>MPDVHWATLVLFIATAQAALPDLGNVLAAKPSQKPSVTNSALIPISYDVQIQFPLSEAADPDTPLFTGRVVLQFDLTQEVRAEVDGETGVAATGIDFSILGLDHLENVSIVYNGAELPLANVILSEIGMRLVFDQPVLFAGRYTMSIQRYKGFIGSALYYRDAGDHAVFGSSLFPKRVAALFPVISQSMAKVPISLTIVHPNNMTALSSAPLDGPSASIDENWMVTSFRPTPPIMPSSLALALLPDEYEMRANTLTGILLSLHHNRYRITSKQALYTLNQATQALIMLKSFFSSAVPMAQLDIVIINDVVPSNSYGTIIVPEDVILSADLPHLIYTIAGQIARQWLGGIVTVAREKELCLQEDLAEYVALKVVKRMADDEGLRLALYAKMMLNEDFFEVGHNLELGEGLEQALGSRCGLKGVLYLESLETILGERDLLQRINALIFTAKDAHFSLATFMRHISSRVDEDVDLAQVYNFWYRSRGVPHLAVKRVRDSLQLTQETANRSIETKDGKEEMSLWPLVLDFSDFQLPLHFMLSQGIHLAPVRDSLSLANLGFRHLYRVNYDVDTWRQIKDSLFHNATLYSRRERAQLVSDFCFFYQRGEIEEEAKAEKLRAEFIQMVRLKSSDFELCELVAWGCGAGRVKRKSSRDSLLKIRRQLWDALRNEADFGCGRGAVHSIAELLCRETTGSSCL</sequence>
<evidence type="ECO:0000313" key="4">
    <source>
        <dbReference type="Proteomes" id="UP001177023"/>
    </source>
</evidence>
<dbReference type="GO" id="GO:0016020">
    <property type="term" value="C:membrane"/>
    <property type="evidence" value="ECO:0007669"/>
    <property type="project" value="TreeGrafter"/>
</dbReference>
<evidence type="ECO:0000259" key="2">
    <source>
        <dbReference type="Pfam" id="PF01433"/>
    </source>
</evidence>
<dbReference type="Gene3D" id="2.60.40.1730">
    <property type="entry name" value="tricorn interacting facor f3 domain"/>
    <property type="match status" value="1"/>
</dbReference>
<proteinExistence type="predicted"/>
<dbReference type="PANTHER" id="PTHR11533">
    <property type="entry name" value="PROTEASE M1 ZINC METALLOPROTEASE"/>
    <property type="match status" value="1"/>
</dbReference>
<dbReference type="GO" id="GO:0070006">
    <property type="term" value="F:metalloaminopeptidase activity"/>
    <property type="evidence" value="ECO:0007669"/>
    <property type="project" value="TreeGrafter"/>
</dbReference>
<dbReference type="SUPFAM" id="SSF55486">
    <property type="entry name" value="Metalloproteases ('zincins'), catalytic domain"/>
    <property type="match status" value="1"/>
</dbReference>
<name>A0AA36GHT7_9BILA</name>
<accession>A0AA36GHT7</accession>
<keyword evidence="4" id="KW-1185">Reference proteome</keyword>
<feature type="domain" description="Peptidase M1 membrane alanine aminopeptidase" evidence="2">
    <location>
        <begin position="276"/>
        <end position="471"/>
    </location>
</feature>
<evidence type="ECO:0000256" key="1">
    <source>
        <dbReference type="SAM" id="SignalP"/>
    </source>
</evidence>
<dbReference type="GO" id="GO:0042277">
    <property type="term" value="F:peptide binding"/>
    <property type="evidence" value="ECO:0007669"/>
    <property type="project" value="TreeGrafter"/>
</dbReference>
<dbReference type="InterPro" id="IPR042097">
    <property type="entry name" value="Aminopeptidase_N-like_N_sf"/>
</dbReference>
<dbReference type="InterPro" id="IPR050344">
    <property type="entry name" value="Peptidase_M1_aminopeptidases"/>
</dbReference>
<dbReference type="InterPro" id="IPR027268">
    <property type="entry name" value="Peptidase_M4/M1_CTD_sf"/>
</dbReference>
<dbReference type="AlphaFoldDB" id="A0AA36GHT7"/>
<dbReference type="SUPFAM" id="SSF63737">
    <property type="entry name" value="Leukotriene A4 hydrolase N-terminal domain"/>
    <property type="match status" value="1"/>
</dbReference>
<dbReference type="GO" id="GO:0005615">
    <property type="term" value="C:extracellular space"/>
    <property type="evidence" value="ECO:0007669"/>
    <property type="project" value="TreeGrafter"/>
</dbReference>
<feature type="chain" id="PRO_5041383160" description="Peptidase M1 membrane alanine aminopeptidase domain-containing protein" evidence="1">
    <location>
        <begin position="19"/>
        <end position="694"/>
    </location>
</feature>
<dbReference type="Pfam" id="PF01433">
    <property type="entry name" value="Peptidase_M1"/>
    <property type="match status" value="1"/>
</dbReference>
<dbReference type="Gene3D" id="1.10.390.10">
    <property type="entry name" value="Neutral Protease Domain 2"/>
    <property type="match status" value="1"/>
</dbReference>
<organism evidence="3 4">
    <name type="scientific">Mesorhabditis spiculigera</name>
    <dbReference type="NCBI Taxonomy" id="96644"/>
    <lineage>
        <taxon>Eukaryota</taxon>
        <taxon>Metazoa</taxon>
        <taxon>Ecdysozoa</taxon>
        <taxon>Nematoda</taxon>
        <taxon>Chromadorea</taxon>
        <taxon>Rhabditida</taxon>
        <taxon>Rhabditina</taxon>
        <taxon>Rhabditomorpha</taxon>
        <taxon>Rhabditoidea</taxon>
        <taxon>Rhabditidae</taxon>
        <taxon>Mesorhabditinae</taxon>
        <taxon>Mesorhabditis</taxon>
    </lineage>
</organism>
<dbReference type="GO" id="GO:0043171">
    <property type="term" value="P:peptide catabolic process"/>
    <property type="evidence" value="ECO:0007669"/>
    <property type="project" value="TreeGrafter"/>
</dbReference>
<comment type="caution">
    <text evidence="3">The sequence shown here is derived from an EMBL/GenBank/DDBJ whole genome shotgun (WGS) entry which is preliminary data.</text>
</comment>
<dbReference type="GO" id="GO:0005737">
    <property type="term" value="C:cytoplasm"/>
    <property type="evidence" value="ECO:0007669"/>
    <property type="project" value="TreeGrafter"/>
</dbReference>
<dbReference type="PANTHER" id="PTHR11533:SF192">
    <property type="entry name" value="GH"/>
    <property type="match status" value="1"/>
</dbReference>
<reference evidence="3" key="1">
    <citation type="submission" date="2023-06" db="EMBL/GenBank/DDBJ databases">
        <authorList>
            <person name="Delattre M."/>
        </authorList>
    </citation>
    <scope>NUCLEOTIDE SEQUENCE</scope>
    <source>
        <strain evidence="3">AF72</strain>
    </source>
</reference>
<dbReference type="EMBL" id="CATQJA010002706">
    <property type="protein sequence ID" value="CAJ0585892.1"/>
    <property type="molecule type" value="Genomic_DNA"/>
</dbReference>
<keyword evidence="1" id="KW-0732">Signal</keyword>
<feature type="signal peptide" evidence="1">
    <location>
        <begin position="1"/>
        <end position="18"/>
    </location>
</feature>
<feature type="non-terminal residue" evidence="3">
    <location>
        <position position="1"/>
    </location>
</feature>
<dbReference type="Proteomes" id="UP001177023">
    <property type="component" value="Unassembled WGS sequence"/>
</dbReference>